<keyword evidence="7" id="KW-0378">Hydrolase</keyword>
<evidence type="ECO:0000256" key="4">
    <source>
        <dbReference type="ARBA" id="ARBA00022989"/>
    </source>
</evidence>
<name>A0A1I3HS78_9GAMM</name>
<gene>
    <name evidence="7" type="ORF">SAMN05216602_1124</name>
</gene>
<dbReference type="PANTHER" id="PTHR33931">
    <property type="entry name" value="HOLIN-LIKE PROTEIN CIDA-RELATED"/>
    <property type="match status" value="1"/>
</dbReference>
<dbReference type="AlphaFoldDB" id="A0A1I3HS78"/>
<dbReference type="STRING" id="289370.SAMN05216602_1124"/>
<evidence type="ECO:0000313" key="8">
    <source>
        <dbReference type="Proteomes" id="UP000183018"/>
    </source>
</evidence>
<feature type="transmembrane region" description="Helical" evidence="6">
    <location>
        <begin position="109"/>
        <end position="128"/>
    </location>
</feature>
<evidence type="ECO:0000256" key="3">
    <source>
        <dbReference type="ARBA" id="ARBA00022692"/>
    </source>
</evidence>
<dbReference type="Pfam" id="PF03788">
    <property type="entry name" value="LrgA"/>
    <property type="match status" value="1"/>
</dbReference>
<dbReference type="PANTHER" id="PTHR33931:SF2">
    <property type="entry name" value="HOLIN-LIKE PROTEIN CIDA"/>
    <property type="match status" value="1"/>
</dbReference>
<dbReference type="InterPro" id="IPR005538">
    <property type="entry name" value="LrgA/CidA"/>
</dbReference>
<organism evidence="7 8">
    <name type="scientific">Phytopseudomonas argentinensis</name>
    <dbReference type="NCBI Taxonomy" id="289370"/>
    <lineage>
        <taxon>Bacteria</taxon>
        <taxon>Pseudomonadati</taxon>
        <taxon>Pseudomonadota</taxon>
        <taxon>Gammaproteobacteria</taxon>
        <taxon>Pseudomonadales</taxon>
        <taxon>Pseudomonadaceae</taxon>
        <taxon>Phytopseudomonas</taxon>
    </lineage>
</organism>
<dbReference type="Proteomes" id="UP000183018">
    <property type="component" value="Unassembled WGS sequence"/>
</dbReference>
<evidence type="ECO:0000313" key="7">
    <source>
        <dbReference type="EMBL" id="SFI38483.1"/>
    </source>
</evidence>
<evidence type="ECO:0000256" key="6">
    <source>
        <dbReference type="SAM" id="Phobius"/>
    </source>
</evidence>
<keyword evidence="5 6" id="KW-0472">Membrane</keyword>
<comment type="subcellular location">
    <subcellularLocation>
        <location evidence="1">Cell membrane</location>
        <topology evidence="1">Multi-pass membrane protein</topology>
    </subcellularLocation>
</comment>
<sequence>MPQTAWLRAATLNRVVAWHLALLRDLHWQPIMAALGAGKWLGPSSLWGTIMLLRGLFWLVLCQLLGTAINALFLPMLPGPILGMLLLVVFLLCRGQVDEPIQQAASSLLKYLPLLLVPPAVGVMAYAEAIAADFWAVIGALVLSLILSLVFAGWMMQKLIERQARRREQP</sequence>
<dbReference type="GO" id="GO:0016787">
    <property type="term" value="F:hydrolase activity"/>
    <property type="evidence" value="ECO:0007669"/>
    <property type="project" value="UniProtKB-KW"/>
</dbReference>
<evidence type="ECO:0000256" key="1">
    <source>
        <dbReference type="ARBA" id="ARBA00004651"/>
    </source>
</evidence>
<feature type="transmembrane region" description="Helical" evidence="6">
    <location>
        <begin position="80"/>
        <end position="97"/>
    </location>
</feature>
<dbReference type="EMBL" id="FORC01000001">
    <property type="protein sequence ID" value="SFI38483.1"/>
    <property type="molecule type" value="Genomic_DNA"/>
</dbReference>
<dbReference type="GO" id="GO:0005886">
    <property type="term" value="C:plasma membrane"/>
    <property type="evidence" value="ECO:0007669"/>
    <property type="project" value="UniProtKB-SubCell"/>
</dbReference>
<feature type="transmembrane region" description="Helical" evidence="6">
    <location>
        <begin position="134"/>
        <end position="156"/>
    </location>
</feature>
<keyword evidence="8" id="KW-1185">Reference proteome</keyword>
<keyword evidence="4 6" id="KW-1133">Transmembrane helix</keyword>
<keyword evidence="3 6" id="KW-0812">Transmembrane</keyword>
<accession>A0A1I3HS78</accession>
<protein>
    <submittedName>
        <fullName evidence="7">Putative effector of murein hydrolase LrgA, UPF0299 family</fullName>
    </submittedName>
</protein>
<evidence type="ECO:0000256" key="5">
    <source>
        <dbReference type="ARBA" id="ARBA00023136"/>
    </source>
</evidence>
<keyword evidence="2" id="KW-1003">Cell membrane</keyword>
<evidence type="ECO:0000256" key="2">
    <source>
        <dbReference type="ARBA" id="ARBA00022475"/>
    </source>
</evidence>
<reference evidence="8" key="1">
    <citation type="submission" date="2016-10" db="EMBL/GenBank/DDBJ databases">
        <authorList>
            <person name="Varghese N."/>
            <person name="Submissions S."/>
        </authorList>
    </citation>
    <scope>NUCLEOTIDE SEQUENCE [LARGE SCALE GENOMIC DNA]</scope>
    <source>
        <strain evidence="8">LMG 22563</strain>
    </source>
</reference>
<proteinExistence type="predicted"/>